<dbReference type="PIRSF" id="PIRSF037031">
    <property type="entry name" value="Redox_disulphide_2"/>
    <property type="match status" value="1"/>
</dbReference>
<dbReference type="AlphaFoldDB" id="A0A2C6MIK1"/>
<name>A0A2C6MIK1_9FIRM</name>
<feature type="disulfide bond" description="Redox-active" evidence="2">
    <location>
        <begin position="10"/>
        <end position="13"/>
    </location>
</feature>
<dbReference type="InterPro" id="IPR005243">
    <property type="entry name" value="THIRX-like_proc"/>
</dbReference>
<dbReference type="NCBIfam" id="TIGR00412">
    <property type="entry name" value="redox_disulf_2"/>
    <property type="match status" value="1"/>
</dbReference>
<dbReference type="InterPro" id="IPR012336">
    <property type="entry name" value="Thioredoxin-like_fold"/>
</dbReference>
<feature type="active site" description="Nucleophile" evidence="1">
    <location>
        <position position="13"/>
    </location>
</feature>
<accession>A0A2C6MIK1</accession>
<dbReference type="InterPro" id="IPR036249">
    <property type="entry name" value="Thioredoxin-like_sf"/>
</dbReference>
<dbReference type="PANTHER" id="PTHR36450">
    <property type="entry name" value="THIOREDOXIN"/>
    <property type="match status" value="1"/>
</dbReference>
<dbReference type="RefSeq" id="WP_099082262.1">
    <property type="nucleotide sequence ID" value="NZ_AWQQ01000024.1"/>
</dbReference>
<dbReference type="SUPFAM" id="SSF52833">
    <property type="entry name" value="Thioredoxin-like"/>
    <property type="match status" value="1"/>
</dbReference>
<dbReference type="EMBL" id="AWQQ01000024">
    <property type="protein sequence ID" value="PHJ39296.1"/>
    <property type="molecule type" value="Genomic_DNA"/>
</dbReference>
<dbReference type="OrthoDB" id="9800630at2"/>
<feature type="active site" description="Nucleophile" evidence="1">
    <location>
        <position position="10"/>
    </location>
</feature>
<dbReference type="PANTHER" id="PTHR36450:SF1">
    <property type="entry name" value="THIOREDOXIN"/>
    <property type="match status" value="1"/>
</dbReference>
<evidence type="ECO:0000256" key="1">
    <source>
        <dbReference type="PIRSR" id="PIRSR037031-50"/>
    </source>
</evidence>
<keyword evidence="5" id="KW-1185">Reference proteome</keyword>
<dbReference type="Pfam" id="PF13192">
    <property type="entry name" value="Thioredoxin_3"/>
    <property type="match status" value="1"/>
</dbReference>
<organism evidence="4 5">
    <name type="scientific">Desulforamulus profundi</name>
    <dbReference type="NCBI Taxonomy" id="1383067"/>
    <lineage>
        <taxon>Bacteria</taxon>
        <taxon>Bacillati</taxon>
        <taxon>Bacillota</taxon>
        <taxon>Clostridia</taxon>
        <taxon>Eubacteriales</taxon>
        <taxon>Peptococcaceae</taxon>
        <taxon>Desulforamulus</taxon>
    </lineage>
</organism>
<evidence type="ECO:0000256" key="2">
    <source>
        <dbReference type="PIRSR" id="PIRSR037031-51"/>
    </source>
</evidence>
<sequence length="79" mass="8571">MEIKVLGTGCQNCKALEKAVKEVVAEMNLQANVEKVEEIGKIVQYGVMLTPGLVINGKVKVSGRVPSKADIKKMISEEQ</sequence>
<evidence type="ECO:0000259" key="3">
    <source>
        <dbReference type="Pfam" id="PF13192"/>
    </source>
</evidence>
<feature type="domain" description="Thioredoxin-like fold" evidence="3">
    <location>
        <begin position="1"/>
        <end position="75"/>
    </location>
</feature>
<gene>
    <name evidence="4" type="ORF">P378_03820</name>
</gene>
<proteinExistence type="predicted"/>
<dbReference type="Gene3D" id="3.40.30.10">
    <property type="entry name" value="Glutaredoxin"/>
    <property type="match status" value="1"/>
</dbReference>
<evidence type="ECO:0000313" key="4">
    <source>
        <dbReference type="EMBL" id="PHJ39296.1"/>
    </source>
</evidence>
<comment type="caution">
    <text evidence="4">The sequence shown here is derived from an EMBL/GenBank/DDBJ whole genome shotgun (WGS) entry which is preliminary data.</text>
</comment>
<protein>
    <submittedName>
        <fullName evidence="4">Redox-active disulfide protein</fullName>
    </submittedName>
</protein>
<keyword evidence="2" id="KW-0676">Redox-active center</keyword>
<dbReference type="Proteomes" id="UP000222564">
    <property type="component" value="Unassembled WGS sequence"/>
</dbReference>
<reference evidence="4 5" key="1">
    <citation type="submission" date="2013-09" db="EMBL/GenBank/DDBJ databases">
        <title>Biodegradation of hydrocarbons in the deep terrestrial subsurface : characterization of a microbial consortium composed of two Desulfotomaculum species originating from a deep geological formation.</title>
        <authorList>
            <person name="Aullo T."/>
            <person name="Berlendis S."/>
            <person name="Lascourreges J.-F."/>
            <person name="Dessort D."/>
            <person name="Saint-Laurent S."/>
            <person name="Schraauwers B."/>
            <person name="Mas J."/>
            <person name="Magot M."/>
            <person name="Ranchou-Peyruse A."/>
        </authorList>
    </citation>
    <scope>NUCLEOTIDE SEQUENCE [LARGE SCALE GENOMIC DNA]</scope>
    <source>
        <strain evidence="4 5">Bs107</strain>
    </source>
</reference>
<evidence type="ECO:0000313" key="5">
    <source>
        <dbReference type="Proteomes" id="UP000222564"/>
    </source>
</evidence>
<keyword evidence="2" id="KW-1015">Disulfide bond</keyword>